<dbReference type="Proteomes" id="UP000195402">
    <property type="component" value="Unassembled WGS sequence"/>
</dbReference>
<dbReference type="AlphaFoldDB" id="A0A200RBC5"/>
<accession>A0A200RBC5</accession>
<dbReference type="InParanoid" id="A0A200RBC5"/>
<dbReference type="EMBL" id="MVGT01000150">
    <property type="protein sequence ID" value="OVA20011.1"/>
    <property type="molecule type" value="Genomic_DNA"/>
</dbReference>
<feature type="compositionally biased region" description="Low complexity" evidence="1">
    <location>
        <begin position="48"/>
        <end position="67"/>
    </location>
</feature>
<keyword evidence="3" id="KW-1185">Reference proteome</keyword>
<evidence type="ECO:0000313" key="3">
    <source>
        <dbReference type="Proteomes" id="UP000195402"/>
    </source>
</evidence>
<evidence type="ECO:0000256" key="1">
    <source>
        <dbReference type="SAM" id="MobiDB-lite"/>
    </source>
</evidence>
<feature type="region of interest" description="Disordered" evidence="1">
    <location>
        <begin position="1"/>
        <end position="32"/>
    </location>
</feature>
<feature type="region of interest" description="Disordered" evidence="1">
    <location>
        <begin position="48"/>
        <end position="69"/>
    </location>
</feature>
<evidence type="ECO:0000313" key="2">
    <source>
        <dbReference type="EMBL" id="OVA20011.1"/>
    </source>
</evidence>
<gene>
    <name evidence="2" type="ORF">BVC80_1667g42</name>
</gene>
<reference evidence="2 3" key="1">
    <citation type="journal article" date="2017" name="Mol. Plant">
        <title>The Genome of Medicinal Plant Macleaya cordata Provides New Insights into Benzylisoquinoline Alkaloids Metabolism.</title>
        <authorList>
            <person name="Liu X."/>
            <person name="Liu Y."/>
            <person name="Huang P."/>
            <person name="Ma Y."/>
            <person name="Qing Z."/>
            <person name="Tang Q."/>
            <person name="Cao H."/>
            <person name="Cheng P."/>
            <person name="Zheng Y."/>
            <person name="Yuan Z."/>
            <person name="Zhou Y."/>
            <person name="Liu J."/>
            <person name="Tang Z."/>
            <person name="Zhuo Y."/>
            <person name="Zhang Y."/>
            <person name="Yu L."/>
            <person name="Huang J."/>
            <person name="Yang P."/>
            <person name="Peng Q."/>
            <person name="Zhang J."/>
            <person name="Jiang W."/>
            <person name="Zhang Z."/>
            <person name="Lin K."/>
            <person name="Ro D.K."/>
            <person name="Chen X."/>
            <person name="Xiong X."/>
            <person name="Shang Y."/>
            <person name="Huang S."/>
            <person name="Zeng J."/>
        </authorList>
    </citation>
    <scope>NUCLEOTIDE SEQUENCE [LARGE SCALE GENOMIC DNA]</scope>
    <source>
        <strain evidence="3">cv. BLH2017</strain>
        <tissue evidence="2">Root</tissue>
    </source>
</reference>
<proteinExistence type="predicted"/>
<name>A0A200RBC5_MACCD</name>
<sequence>MTLKEEENQEEGSNTKPIISGSGGDAANVGDDDESGWVLVDFIRDDSSCSSHNKQCGSSSSSSSSSSSKRKVIRIYRAAGANPKLVPKLKPINPPETKEEIRVPSTSKVHQVNCTCGEEFYFSDRNTIVIKKLDGTKVGGPKIKGGYWSELELRCICRKLYKISFEDDHDRTTTTTIKYTSELKV</sequence>
<protein>
    <submittedName>
        <fullName evidence="2">Uncharacterized protein</fullName>
    </submittedName>
</protein>
<comment type="caution">
    <text evidence="2">The sequence shown here is derived from an EMBL/GenBank/DDBJ whole genome shotgun (WGS) entry which is preliminary data.</text>
</comment>
<organism evidence="2 3">
    <name type="scientific">Macleaya cordata</name>
    <name type="common">Five-seeded plume-poppy</name>
    <name type="synonym">Bocconia cordata</name>
    <dbReference type="NCBI Taxonomy" id="56857"/>
    <lineage>
        <taxon>Eukaryota</taxon>
        <taxon>Viridiplantae</taxon>
        <taxon>Streptophyta</taxon>
        <taxon>Embryophyta</taxon>
        <taxon>Tracheophyta</taxon>
        <taxon>Spermatophyta</taxon>
        <taxon>Magnoliopsida</taxon>
        <taxon>Ranunculales</taxon>
        <taxon>Papaveraceae</taxon>
        <taxon>Papaveroideae</taxon>
        <taxon>Macleaya</taxon>
    </lineage>
</organism>